<gene>
    <name evidence="1" type="ORF">DHETER_LOCUS13694</name>
</gene>
<accession>A0ACA9Q4B0</accession>
<dbReference type="EMBL" id="CAJVPU010038585">
    <property type="protein sequence ID" value="CAG8735179.1"/>
    <property type="molecule type" value="Genomic_DNA"/>
</dbReference>
<organism evidence="1 2">
    <name type="scientific">Dentiscutata heterogama</name>
    <dbReference type="NCBI Taxonomy" id="1316150"/>
    <lineage>
        <taxon>Eukaryota</taxon>
        <taxon>Fungi</taxon>
        <taxon>Fungi incertae sedis</taxon>
        <taxon>Mucoromycota</taxon>
        <taxon>Glomeromycotina</taxon>
        <taxon>Glomeromycetes</taxon>
        <taxon>Diversisporales</taxon>
        <taxon>Gigasporaceae</taxon>
        <taxon>Dentiscutata</taxon>
    </lineage>
</organism>
<dbReference type="Proteomes" id="UP000789702">
    <property type="component" value="Unassembled WGS sequence"/>
</dbReference>
<feature type="non-terminal residue" evidence="1">
    <location>
        <position position="1"/>
    </location>
</feature>
<evidence type="ECO:0000313" key="1">
    <source>
        <dbReference type="EMBL" id="CAG8735179.1"/>
    </source>
</evidence>
<protein>
    <submittedName>
        <fullName evidence="1">10061_t:CDS:1</fullName>
    </submittedName>
</protein>
<reference evidence="1" key="1">
    <citation type="submission" date="2021-06" db="EMBL/GenBank/DDBJ databases">
        <authorList>
            <person name="Kallberg Y."/>
            <person name="Tangrot J."/>
            <person name="Rosling A."/>
        </authorList>
    </citation>
    <scope>NUCLEOTIDE SEQUENCE</scope>
    <source>
        <strain evidence="1">IL203A</strain>
    </source>
</reference>
<evidence type="ECO:0000313" key="2">
    <source>
        <dbReference type="Proteomes" id="UP000789702"/>
    </source>
</evidence>
<proteinExistence type="predicted"/>
<sequence>IQNRLHFIIASTKHIKKEQYKQIVKKLDWHLYTIKASVEMDKLISHNDKLEGVENF</sequence>
<comment type="caution">
    <text evidence="1">The sequence shown here is derived from an EMBL/GenBank/DDBJ whole genome shotgun (WGS) entry which is preliminary data.</text>
</comment>
<name>A0ACA9Q4B0_9GLOM</name>
<keyword evidence="2" id="KW-1185">Reference proteome</keyword>